<feature type="compositionally biased region" description="Basic and acidic residues" evidence="1">
    <location>
        <begin position="241"/>
        <end position="283"/>
    </location>
</feature>
<comment type="caution">
    <text evidence="2">The sequence shown here is derived from an EMBL/GenBank/DDBJ whole genome shotgun (WGS) entry which is preliminary data.</text>
</comment>
<evidence type="ECO:0000256" key="1">
    <source>
        <dbReference type="SAM" id="MobiDB-lite"/>
    </source>
</evidence>
<feature type="compositionally biased region" description="Low complexity" evidence="1">
    <location>
        <begin position="284"/>
        <end position="300"/>
    </location>
</feature>
<proteinExistence type="predicted"/>
<protein>
    <submittedName>
        <fullName evidence="2">Uncharacterized protein</fullName>
    </submittedName>
</protein>
<gene>
    <name evidence="2" type="ORF">Tco_1070128</name>
</gene>
<dbReference type="EMBL" id="BQNB010019728">
    <property type="protein sequence ID" value="GJT88411.1"/>
    <property type="molecule type" value="Genomic_DNA"/>
</dbReference>
<reference evidence="2" key="2">
    <citation type="submission" date="2022-01" db="EMBL/GenBank/DDBJ databases">
        <authorList>
            <person name="Yamashiro T."/>
            <person name="Shiraishi A."/>
            <person name="Satake H."/>
            <person name="Nakayama K."/>
        </authorList>
    </citation>
    <scope>NUCLEOTIDE SEQUENCE</scope>
</reference>
<sequence>MQSSSVSSDFASQFVNLDNVPPNDNEVISMINVKAIHEEPSTQTLSFLIIPVTVIPKTSTTAAPIIPPTIPPITYLPQQSTPTPTTETTTTSIPALLDFSSLFAFNQRVSALENAQLSTRLEDYIQKAFWSYTAEFEKKAKGEKKRYIDLVEKSAKDIIKDEVKSQLPQILPKEVSDYATPVIQSTITESLKNAVLAKSSSQLKSTYEAAASLTEDLYDALVKSYKLDKDLFESYGKSYSLKRDGEDKDKDEDPPARSDQGLKKWKTSKDVEPSKGSKSKESKSSSSKGTKSQPKSSGKSAQAEESVFETADTELPHN</sequence>
<evidence type="ECO:0000313" key="2">
    <source>
        <dbReference type="EMBL" id="GJT88411.1"/>
    </source>
</evidence>
<name>A0ABQ5HKL9_9ASTR</name>
<keyword evidence="3" id="KW-1185">Reference proteome</keyword>
<accession>A0ABQ5HKL9</accession>
<evidence type="ECO:0000313" key="3">
    <source>
        <dbReference type="Proteomes" id="UP001151760"/>
    </source>
</evidence>
<feature type="region of interest" description="Disordered" evidence="1">
    <location>
        <begin position="241"/>
        <end position="318"/>
    </location>
</feature>
<dbReference type="Proteomes" id="UP001151760">
    <property type="component" value="Unassembled WGS sequence"/>
</dbReference>
<organism evidence="2 3">
    <name type="scientific">Tanacetum coccineum</name>
    <dbReference type="NCBI Taxonomy" id="301880"/>
    <lineage>
        <taxon>Eukaryota</taxon>
        <taxon>Viridiplantae</taxon>
        <taxon>Streptophyta</taxon>
        <taxon>Embryophyta</taxon>
        <taxon>Tracheophyta</taxon>
        <taxon>Spermatophyta</taxon>
        <taxon>Magnoliopsida</taxon>
        <taxon>eudicotyledons</taxon>
        <taxon>Gunneridae</taxon>
        <taxon>Pentapetalae</taxon>
        <taxon>asterids</taxon>
        <taxon>campanulids</taxon>
        <taxon>Asterales</taxon>
        <taxon>Asteraceae</taxon>
        <taxon>Asteroideae</taxon>
        <taxon>Anthemideae</taxon>
        <taxon>Anthemidinae</taxon>
        <taxon>Tanacetum</taxon>
    </lineage>
</organism>
<reference evidence="2" key="1">
    <citation type="journal article" date="2022" name="Int. J. Mol. Sci.">
        <title>Draft Genome of Tanacetum Coccineum: Genomic Comparison of Closely Related Tanacetum-Family Plants.</title>
        <authorList>
            <person name="Yamashiro T."/>
            <person name="Shiraishi A."/>
            <person name="Nakayama K."/>
            <person name="Satake H."/>
        </authorList>
    </citation>
    <scope>NUCLEOTIDE SEQUENCE</scope>
</reference>